<gene>
    <name evidence="2" type="ORF">COI93_04330</name>
</gene>
<evidence type="ECO:0000313" key="2">
    <source>
        <dbReference type="EMBL" id="PFK46556.1"/>
    </source>
</evidence>
<dbReference type="GO" id="GO:0034704">
    <property type="term" value="C:calcium channel complex"/>
    <property type="evidence" value="ECO:0007669"/>
    <property type="project" value="TreeGrafter"/>
</dbReference>
<dbReference type="GO" id="GO:0005219">
    <property type="term" value="F:ryanodine-sensitive calcium-release channel activity"/>
    <property type="evidence" value="ECO:0007669"/>
    <property type="project" value="TreeGrafter"/>
</dbReference>
<evidence type="ECO:0000259" key="1">
    <source>
        <dbReference type="Pfam" id="PF02026"/>
    </source>
</evidence>
<protein>
    <submittedName>
        <fullName evidence="2">Ryanodine receptor Ryr</fullName>
    </submittedName>
</protein>
<reference evidence="2 3" key="1">
    <citation type="submission" date="2017-09" db="EMBL/GenBank/DDBJ databases">
        <title>Large-scale bioinformatics analysis of Bacillus genomes uncovers conserved roles of natural products in bacterial physiology.</title>
        <authorList>
            <consortium name="Agbiome Team Llc"/>
            <person name="Bleich R.M."/>
            <person name="Grubbs K.J."/>
            <person name="Santa Maria K.C."/>
            <person name="Allen S.E."/>
            <person name="Farag S."/>
            <person name="Shank E.A."/>
            <person name="Bowers A."/>
        </authorList>
    </citation>
    <scope>NUCLEOTIDE SEQUENCE [LARGE SCALE GENOMIC DNA]</scope>
    <source>
        <strain evidence="2 3">AFS083043</strain>
    </source>
</reference>
<dbReference type="Proteomes" id="UP000242656">
    <property type="component" value="Unassembled WGS sequence"/>
</dbReference>
<organism evidence="2 3">
    <name type="scientific">Bacillus cereus</name>
    <dbReference type="NCBI Taxonomy" id="1396"/>
    <lineage>
        <taxon>Bacteria</taxon>
        <taxon>Bacillati</taxon>
        <taxon>Bacillota</taxon>
        <taxon>Bacilli</taxon>
        <taxon>Bacillales</taxon>
        <taxon>Bacillaceae</taxon>
        <taxon>Bacillus</taxon>
        <taxon>Bacillus cereus group</taxon>
    </lineage>
</organism>
<keyword evidence="2" id="KW-0675">Receptor</keyword>
<dbReference type="InterPro" id="IPR003032">
    <property type="entry name" value="Ryanodine_rcpt"/>
</dbReference>
<dbReference type="PANTHER" id="PTHR46399">
    <property type="entry name" value="B30.2/SPRY DOMAIN-CONTAINING PROTEIN"/>
    <property type="match status" value="1"/>
</dbReference>
<dbReference type="EMBL" id="NUWN01000015">
    <property type="protein sequence ID" value="PFK46556.1"/>
    <property type="molecule type" value="Genomic_DNA"/>
</dbReference>
<dbReference type="GO" id="GO:0014808">
    <property type="term" value="P:release of sequestered calcium ion into cytosol by sarcoplasmic reticulum"/>
    <property type="evidence" value="ECO:0007669"/>
    <property type="project" value="TreeGrafter"/>
</dbReference>
<dbReference type="AlphaFoldDB" id="A0A2B0N0E2"/>
<sequence length="96" mass="11183">MTYIPKPIDISHIQLSEDISELTELLAKNTHDVWAAQRMKEGWTYGPKRDDSKKEHPCLVEYEELPEQEKEYDRLTAINAIKTIAALGFHIERTDK</sequence>
<proteinExistence type="predicted"/>
<feature type="domain" description="Ryanodine receptor Ryr" evidence="1">
    <location>
        <begin position="3"/>
        <end position="93"/>
    </location>
</feature>
<dbReference type="InterPro" id="IPR015925">
    <property type="entry name" value="Ryanodine_IP3_receptor"/>
</dbReference>
<comment type="caution">
    <text evidence="2">The sequence shown here is derived from an EMBL/GenBank/DDBJ whole genome shotgun (WGS) entry which is preliminary data.</text>
</comment>
<dbReference type="Gene3D" id="6.20.350.10">
    <property type="match status" value="1"/>
</dbReference>
<dbReference type="RefSeq" id="WP_098489806.1">
    <property type="nucleotide sequence ID" value="NZ_NUWN01000015.1"/>
</dbReference>
<name>A0A2B0N0E2_BACCE</name>
<dbReference type="Pfam" id="PF02026">
    <property type="entry name" value="RyR"/>
    <property type="match status" value="1"/>
</dbReference>
<evidence type="ECO:0000313" key="3">
    <source>
        <dbReference type="Proteomes" id="UP000242656"/>
    </source>
</evidence>
<dbReference type="PANTHER" id="PTHR46399:SF8">
    <property type="entry name" value="B30.2_SPRY DOMAIN-CONTAINING PROTEIN"/>
    <property type="match status" value="1"/>
</dbReference>
<accession>A0A2B0N0E2</accession>